<dbReference type="PANTHER" id="PTHR30302:SF1">
    <property type="entry name" value="HYDROGENASE 2 MATURATION PROTEASE"/>
    <property type="match status" value="1"/>
</dbReference>
<evidence type="ECO:0000313" key="8">
    <source>
        <dbReference type="EMBL" id="MCG5031423.1"/>
    </source>
</evidence>
<dbReference type="EMBL" id="JAKNCT010000009">
    <property type="protein sequence ID" value="MCG5031423.1"/>
    <property type="molecule type" value="Genomic_DNA"/>
</dbReference>
<comment type="caution">
    <text evidence="8">The sequence shown here is derived from an EMBL/GenBank/DDBJ whole genome shotgun (WGS) entry which is preliminary data.</text>
</comment>
<name>A0ABS9MS14_9BURK</name>
<dbReference type="Gene3D" id="3.40.50.1450">
    <property type="entry name" value="HybD-like"/>
    <property type="match status" value="1"/>
</dbReference>
<sequence length="214" mass="23605">MPAVAKKYKVVVMGVGNILWADEGFGVRAVDAFHRRWKVPAGVEVIDGGVLGYFLAEYIENAERLLVFDCCDFHGRPGEVTRFADQSIRPWLATKVSVHQAGLNDLFATAMLLGRYPEHVTVLGCQPENIEDYGGSLTPAAQAAIPKVLEAAERELSLWGVELEPRGEGEKVAPLAESCLEQDVYEQGRPTEDEACRFADPRFCTPQEPRRGSN</sequence>
<evidence type="ECO:0000256" key="2">
    <source>
        <dbReference type="ARBA" id="ARBA00022596"/>
    </source>
</evidence>
<organism evidence="8 9">
    <name type="scientific">Mesosutterella porci</name>
    <dbReference type="NCBI Taxonomy" id="2915351"/>
    <lineage>
        <taxon>Bacteria</taxon>
        <taxon>Pseudomonadati</taxon>
        <taxon>Pseudomonadota</taxon>
        <taxon>Betaproteobacteria</taxon>
        <taxon>Burkholderiales</taxon>
        <taxon>Sutterellaceae</taxon>
        <taxon>Mesosutterella</taxon>
    </lineage>
</organism>
<accession>A0ABS9MS14</accession>
<dbReference type="RefSeq" id="WP_237979157.1">
    <property type="nucleotide sequence ID" value="NZ_JAKNCT010000009.1"/>
</dbReference>
<keyword evidence="9" id="KW-1185">Reference proteome</keyword>
<keyword evidence="3" id="KW-0645">Protease</keyword>
<dbReference type="InterPro" id="IPR004419">
    <property type="entry name" value="Pept_A31_hyd_express"/>
</dbReference>
<dbReference type="NCBIfam" id="TIGR00140">
    <property type="entry name" value="hupD"/>
    <property type="match status" value="1"/>
</dbReference>
<keyword evidence="5" id="KW-0064">Aspartyl protease</keyword>
<proteinExistence type="inferred from homology"/>
<evidence type="ECO:0000256" key="1">
    <source>
        <dbReference type="ARBA" id="ARBA00006814"/>
    </source>
</evidence>
<keyword evidence="6" id="KW-0378">Hydrolase</keyword>
<feature type="compositionally biased region" description="Basic and acidic residues" evidence="7">
    <location>
        <begin position="190"/>
        <end position="200"/>
    </location>
</feature>
<dbReference type="SUPFAM" id="SSF53163">
    <property type="entry name" value="HybD-like"/>
    <property type="match status" value="1"/>
</dbReference>
<reference evidence="8 9" key="1">
    <citation type="submission" date="2022-02" db="EMBL/GenBank/DDBJ databases">
        <title>Mesosutterella porci, a novel member of the family Sutterellaceae from pig feces.</title>
        <authorList>
            <person name="Wylensek D."/>
            <person name="Clavel T."/>
        </authorList>
    </citation>
    <scope>NUCLEOTIDE SEQUENCE [LARGE SCALE GENOMIC DNA]</scope>
    <source>
        <strain evidence="9">oilRF-744-wt-GAM-9</strain>
    </source>
</reference>
<keyword evidence="4" id="KW-0479">Metal-binding</keyword>
<evidence type="ECO:0000256" key="6">
    <source>
        <dbReference type="ARBA" id="ARBA00022801"/>
    </source>
</evidence>
<dbReference type="Proteomes" id="UP001297600">
    <property type="component" value="Unassembled WGS sequence"/>
</dbReference>
<gene>
    <name evidence="8" type="ORF">MAF45_08220</name>
</gene>
<feature type="region of interest" description="Disordered" evidence="7">
    <location>
        <begin position="190"/>
        <end position="214"/>
    </location>
</feature>
<evidence type="ECO:0000256" key="7">
    <source>
        <dbReference type="SAM" id="MobiDB-lite"/>
    </source>
</evidence>
<evidence type="ECO:0000256" key="4">
    <source>
        <dbReference type="ARBA" id="ARBA00022723"/>
    </source>
</evidence>
<evidence type="ECO:0000313" key="9">
    <source>
        <dbReference type="Proteomes" id="UP001297600"/>
    </source>
</evidence>
<protein>
    <submittedName>
        <fullName evidence="8">HyaD/HybD family hydrogenase maturation endopeptidase</fullName>
    </submittedName>
</protein>
<evidence type="ECO:0000256" key="5">
    <source>
        <dbReference type="ARBA" id="ARBA00022750"/>
    </source>
</evidence>
<keyword evidence="2" id="KW-0533">Nickel</keyword>
<comment type="similarity">
    <text evidence="1">Belongs to the peptidase A31 family.</text>
</comment>
<dbReference type="InterPro" id="IPR000671">
    <property type="entry name" value="Peptidase_A31"/>
</dbReference>
<dbReference type="Pfam" id="PF01750">
    <property type="entry name" value="HycI"/>
    <property type="match status" value="1"/>
</dbReference>
<dbReference type="PRINTS" id="PR00446">
    <property type="entry name" value="HYDRGNUPTAKE"/>
</dbReference>
<dbReference type="PANTHER" id="PTHR30302">
    <property type="entry name" value="HYDROGENASE 1 MATURATION PROTEASE"/>
    <property type="match status" value="1"/>
</dbReference>
<dbReference type="NCBIfam" id="TIGR00072">
    <property type="entry name" value="hydrog_prot"/>
    <property type="match status" value="1"/>
</dbReference>
<evidence type="ECO:0000256" key="3">
    <source>
        <dbReference type="ARBA" id="ARBA00022670"/>
    </source>
</evidence>
<dbReference type="InterPro" id="IPR023430">
    <property type="entry name" value="Pept_HybD-like_dom_sf"/>
</dbReference>
<dbReference type="CDD" id="cd06062">
    <property type="entry name" value="H2MP_MemB-H2up"/>
    <property type="match status" value="1"/>
</dbReference>